<evidence type="ECO:0000313" key="3">
    <source>
        <dbReference type="EMBL" id="MDH6180420.1"/>
    </source>
</evidence>
<feature type="transmembrane region" description="Helical" evidence="1">
    <location>
        <begin position="68"/>
        <end position="88"/>
    </location>
</feature>
<dbReference type="Gene3D" id="3.60.10.10">
    <property type="entry name" value="Endonuclease/exonuclease/phosphatase"/>
    <property type="match status" value="1"/>
</dbReference>
<dbReference type="RefSeq" id="WP_322132771.1">
    <property type="nucleotide sequence ID" value="NZ_CP085036.1"/>
</dbReference>
<dbReference type="Pfam" id="PF03372">
    <property type="entry name" value="Exo_endo_phos"/>
    <property type="match status" value="1"/>
</dbReference>
<evidence type="ECO:0000259" key="2">
    <source>
        <dbReference type="Pfam" id="PF03372"/>
    </source>
</evidence>
<evidence type="ECO:0000313" key="4">
    <source>
        <dbReference type="Proteomes" id="UP001160142"/>
    </source>
</evidence>
<keyword evidence="3" id="KW-0378">Hydrolase</keyword>
<keyword evidence="4" id="KW-1185">Reference proteome</keyword>
<dbReference type="GO" id="GO:0004519">
    <property type="term" value="F:endonuclease activity"/>
    <property type="evidence" value="ECO:0007669"/>
    <property type="project" value="UniProtKB-KW"/>
</dbReference>
<keyword evidence="1" id="KW-1133">Transmembrane helix</keyword>
<feature type="transmembrane region" description="Helical" evidence="1">
    <location>
        <begin position="37"/>
        <end position="61"/>
    </location>
</feature>
<keyword evidence="3" id="KW-0255">Endonuclease</keyword>
<accession>A0ABT6KK92</accession>
<dbReference type="InterPro" id="IPR036691">
    <property type="entry name" value="Endo/exonu/phosph_ase_sf"/>
</dbReference>
<organism evidence="3 4">
    <name type="scientific">Antiquaquibacter oligotrophicus</name>
    <dbReference type="NCBI Taxonomy" id="2880260"/>
    <lineage>
        <taxon>Bacteria</taxon>
        <taxon>Bacillati</taxon>
        <taxon>Actinomycetota</taxon>
        <taxon>Actinomycetes</taxon>
        <taxon>Micrococcales</taxon>
        <taxon>Microbacteriaceae</taxon>
        <taxon>Antiquaquibacter</taxon>
    </lineage>
</organism>
<name>A0ABT6KK92_9MICO</name>
<keyword evidence="1" id="KW-0472">Membrane</keyword>
<comment type="caution">
    <text evidence="3">The sequence shown here is derived from an EMBL/GenBank/DDBJ whole genome shotgun (WGS) entry which is preliminary data.</text>
</comment>
<keyword evidence="3" id="KW-0540">Nuclease</keyword>
<sequence>MPRFIAAIIVVLAAAVALVFAWPQLFGLAWAPGVAQVVALRALAAAGGLVLALVLTVIALLWVGARRFLASLAVIALAFAGINTAVLASRGFGDISFPTAAPGDITVLAWNTLGDEPGADTIARLALDNNADVLALPETTNELGLEIAAIMKAEGRPMWVHTVAYDEVSKARSTTLLISADLGEYNVDTQAETTAVLPSVVATPIDGDGPTFVAVHTVAPLPPMEVTWQADLRWVAQTCAEGEVIMAGDFNATLDHFSGMPRSDGGDLGTCRDAADATDNAAVGTWPSRLPALLGAPIDHVMASPQWTATGMRVIESEDAAGSDHRPVLVQYTPTT</sequence>
<proteinExistence type="predicted"/>
<dbReference type="InterPro" id="IPR005135">
    <property type="entry name" value="Endo/exonuclease/phosphatase"/>
</dbReference>
<protein>
    <submittedName>
        <fullName evidence="3">Endonuclease/exonuclease/phosphatase (EEP) superfamily protein YafD</fullName>
    </submittedName>
</protein>
<keyword evidence="1" id="KW-0812">Transmembrane</keyword>
<feature type="domain" description="Endonuclease/exonuclease/phosphatase" evidence="2">
    <location>
        <begin position="109"/>
        <end position="325"/>
    </location>
</feature>
<dbReference type="Proteomes" id="UP001160142">
    <property type="component" value="Unassembled WGS sequence"/>
</dbReference>
<reference evidence="3 4" key="1">
    <citation type="submission" date="2023-04" db="EMBL/GenBank/DDBJ databases">
        <title>Genome Encyclopedia of Bacteria and Archaea VI: Functional Genomics of Type Strains.</title>
        <authorList>
            <person name="Whitman W."/>
        </authorList>
    </citation>
    <scope>NUCLEOTIDE SEQUENCE [LARGE SCALE GENOMIC DNA]</scope>
    <source>
        <strain evidence="3 4">SG_E_30_P1</strain>
    </source>
</reference>
<dbReference type="SUPFAM" id="SSF56219">
    <property type="entry name" value="DNase I-like"/>
    <property type="match status" value="1"/>
</dbReference>
<dbReference type="EMBL" id="JARXVQ010000001">
    <property type="protein sequence ID" value="MDH6180420.1"/>
    <property type="molecule type" value="Genomic_DNA"/>
</dbReference>
<gene>
    <name evidence="3" type="ORF">M2152_000602</name>
</gene>
<evidence type="ECO:0000256" key="1">
    <source>
        <dbReference type="SAM" id="Phobius"/>
    </source>
</evidence>